<dbReference type="AlphaFoldDB" id="A0A2T3B9B2"/>
<feature type="region of interest" description="Disordered" evidence="7">
    <location>
        <begin position="526"/>
        <end position="580"/>
    </location>
</feature>
<evidence type="ECO:0000256" key="1">
    <source>
        <dbReference type="ARBA" id="ARBA00004123"/>
    </source>
</evidence>
<evidence type="ECO:0000256" key="6">
    <source>
        <dbReference type="ARBA" id="ARBA00023242"/>
    </source>
</evidence>
<dbReference type="InParanoid" id="A0A2T3B9B2"/>
<dbReference type="Pfam" id="PF21796">
    <property type="entry name" value="Cac1_C"/>
    <property type="match status" value="1"/>
</dbReference>
<protein>
    <recommendedName>
        <fullName evidence="13">Chromatin assembly factor 1 subunit A</fullName>
    </recommendedName>
</protein>
<gene>
    <name evidence="11" type="ORF">M430DRAFT_65045</name>
</gene>
<keyword evidence="12" id="KW-1185">Reference proteome</keyword>
<keyword evidence="4" id="KW-0143">Chaperone</keyword>
<dbReference type="RefSeq" id="XP_024723477.1">
    <property type="nucleotide sequence ID" value="XM_024869143.1"/>
</dbReference>
<dbReference type="Pfam" id="PF12253">
    <property type="entry name" value="CAF1A_dimeriz"/>
    <property type="match status" value="1"/>
</dbReference>
<feature type="region of interest" description="Disordered" evidence="7">
    <location>
        <begin position="422"/>
        <end position="453"/>
    </location>
</feature>
<evidence type="ECO:0000256" key="4">
    <source>
        <dbReference type="ARBA" id="ARBA00023186"/>
    </source>
</evidence>
<dbReference type="EMBL" id="KZ679008">
    <property type="protein sequence ID" value="PSS23431.1"/>
    <property type="molecule type" value="Genomic_DNA"/>
</dbReference>
<feature type="domain" description="Chromatin assembly factor 1 subunit A dimerization" evidence="9">
    <location>
        <begin position="384"/>
        <end position="457"/>
    </location>
</feature>
<feature type="region of interest" description="Disordered" evidence="7">
    <location>
        <begin position="152"/>
        <end position="273"/>
    </location>
</feature>
<dbReference type="GO" id="GO:0005634">
    <property type="term" value="C:nucleus"/>
    <property type="evidence" value="ECO:0007669"/>
    <property type="project" value="UniProtKB-SubCell"/>
</dbReference>
<feature type="compositionally biased region" description="Low complexity" evidence="7">
    <location>
        <begin position="544"/>
        <end position="572"/>
    </location>
</feature>
<evidence type="ECO:0000313" key="12">
    <source>
        <dbReference type="Proteomes" id="UP000241818"/>
    </source>
</evidence>
<dbReference type="GO" id="GO:0033186">
    <property type="term" value="C:CAF-1 complex"/>
    <property type="evidence" value="ECO:0007669"/>
    <property type="project" value="TreeGrafter"/>
</dbReference>
<sequence>MAEMATPPKKRDHDQFLFEGEGGEKLDARERTQDTAPEDKSTTTEDTPKRAASPARDNTGSATDAVGATQVKKAKLMVLIDGSGKANGDTNKGVLEGGLQETPGDKSAAPNTEEKATAASPARSNTGSATDAMATPQVKRAKLTFAEKELKRINKEIKEREKADERARKEAEREEKRLALEAEKAAKEEKRRRREEERRLKEEEKLRIEEEKRKKERAQKTLNSFFKVPAASPAAAKNSLEQRSSMSPAPSNSVPSNPVGAVDSPSTPSKPEISYYDKQFPPFFIKEGVEMAPINRFERDEEASANRQRVIDSYIVEKRDPDHQLSFDALSLFHLPRRPARGKRVIPLREIMAQFSGNATRPIDLTDSNKPKSPTDLLRAVPLKFLQFQEDVRPPYRGTYTSLPLHGVRKLARNPLRRDLPDTNYDYDSEAEWIEDEDAEDLNSEGEEDDAELDDAEDMDGFLDDENDDLANSKRLVLQGDLEPISTGLCWEDERRRNGNETMGQYRMEIIIDENLQSIDPLSSHYWEPTPPKTTTSMEPPRLPLNTLSNHLSLTSTSTSTPKLFPLSPDTSSKPKDKKLLPPDLLPSFKQAIQGSNLSKVGLIEVLKKQFPRATGTMVKSTLEVVAKRVGKKESEKRWVVLGEEGA</sequence>
<dbReference type="Proteomes" id="UP000241818">
    <property type="component" value="Unassembled WGS sequence"/>
</dbReference>
<evidence type="ECO:0000259" key="10">
    <source>
        <dbReference type="Pfam" id="PF21796"/>
    </source>
</evidence>
<keyword evidence="3" id="KW-0227">DNA damage</keyword>
<dbReference type="PANTHER" id="PTHR15272">
    <property type="entry name" value="CHROMATIN ASSEMBLY FACTOR 1 SUBUNIT A CAF-1 SUBUNIT A"/>
    <property type="match status" value="1"/>
</dbReference>
<evidence type="ECO:0000256" key="7">
    <source>
        <dbReference type="SAM" id="MobiDB-lite"/>
    </source>
</evidence>
<feature type="compositionally biased region" description="Basic and acidic residues" evidence="7">
    <location>
        <begin position="152"/>
        <end position="213"/>
    </location>
</feature>
<proteinExistence type="predicted"/>
<dbReference type="GO" id="GO:0006281">
    <property type="term" value="P:DNA repair"/>
    <property type="evidence" value="ECO:0007669"/>
    <property type="project" value="UniProtKB-KW"/>
</dbReference>
<evidence type="ECO:0000256" key="5">
    <source>
        <dbReference type="ARBA" id="ARBA00023204"/>
    </source>
</evidence>
<keyword evidence="5" id="KW-0234">DNA repair</keyword>
<feature type="domain" description="Chromatin assembly factor 1 subunit Cac1-like C-terminal" evidence="10">
    <location>
        <begin position="586"/>
        <end position="641"/>
    </location>
</feature>
<dbReference type="GO" id="GO:0006260">
    <property type="term" value="P:DNA replication"/>
    <property type="evidence" value="ECO:0007669"/>
    <property type="project" value="UniProtKB-KW"/>
</dbReference>
<organism evidence="11 12">
    <name type="scientific">Amorphotheca resinae ATCC 22711</name>
    <dbReference type="NCBI Taxonomy" id="857342"/>
    <lineage>
        <taxon>Eukaryota</taxon>
        <taxon>Fungi</taxon>
        <taxon>Dikarya</taxon>
        <taxon>Ascomycota</taxon>
        <taxon>Pezizomycotina</taxon>
        <taxon>Leotiomycetes</taxon>
        <taxon>Helotiales</taxon>
        <taxon>Amorphothecaceae</taxon>
        <taxon>Amorphotheca</taxon>
    </lineage>
</organism>
<evidence type="ECO:0000259" key="9">
    <source>
        <dbReference type="Pfam" id="PF12253"/>
    </source>
</evidence>
<dbReference type="OrthoDB" id="79480at2759"/>
<dbReference type="PANTHER" id="PTHR15272:SF0">
    <property type="entry name" value="CHROMATIN ASSEMBLY FACTOR 1 SUBUNIT A"/>
    <property type="match status" value="1"/>
</dbReference>
<dbReference type="GO" id="GO:0006334">
    <property type="term" value="P:nucleosome assembly"/>
    <property type="evidence" value="ECO:0007669"/>
    <property type="project" value="TreeGrafter"/>
</dbReference>
<evidence type="ECO:0000256" key="2">
    <source>
        <dbReference type="ARBA" id="ARBA00022705"/>
    </source>
</evidence>
<feature type="compositionally biased region" description="Low complexity" evidence="7">
    <location>
        <begin position="244"/>
        <end position="259"/>
    </location>
</feature>
<dbReference type="InterPro" id="IPR048800">
    <property type="entry name" value="Cac1-like_C"/>
</dbReference>
<name>A0A2T3B9B2_AMORE</name>
<feature type="domain" description="Chromatin assembly factor 1 p150 subunit acidic region" evidence="8">
    <location>
        <begin position="139"/>
        <end position="238"/>
    </location>
</feature>
<dbReference type="FunCoup" id="A0A2T3B9B2">
    <property type="interactions" value="97"/>
</dbReference>
<evidence type="ECO:0000256" key="3">
    <source>
        <dbReference type="ARBA" id="ARBA00022763"/>
    </source>
</evidence>
<evidence type="ECO:0008006" key="13">
    <source>
        <dbReference type="Google" id="ProtNLM"/>
    </source>
</evidence>
<evidence type="ECO:0000313" key="11">
    <source>
        <dbReference type="EMBL" id="PSS23431.1"/>
    </source>
</evidence>
<dbReference type="STRING" id="857342.A0A2T3B9B2"/>
<keyword evidence="6" id="KW-0539">Nucleus</keyword>
<evidence type="ECO:0000259" key="8">
    <source>
        <dbReference type="Pfam" id="PF11600"/>
    </source>
</evidence>
<feature type="region of interest" description="Disordered" evidence="7">
    <location>
        <begin position="1"/>
        <end position="140"/>
    </location>
</feature>
<dbReference type="Pfam" id="PF11600">
    <property type="entry name" value="CAF1A_acidic"/>
    <property type="match status" value="1"/>
</dbReference>
<accession>A0A2T3B9B2</accession>
<feature type="compositionally biased region" description="Basic and acidic residues" evidence="7">
    <location>
        <begin position="9"/>
        <end position="49"/>
    </location>
</feature>
<keyword evidence="2" id="KW-0235">DNA replication</keyword>
<reference evidence="11 12" key="1">
    <citation type="journal article" date="2018" name="New Phytol.">
        <title>Comparative genomics and transcriptomics depict ericoid mycorrhizal fungi as versatile saprotrophs and plant mutualists.</title>
        <authorList>
            <person name="Martino E."/>
            <person name="Morin E."/>
            <person name="Grelet G.A."/>
            <person name="Kuo A."/>
            <person name="Kohler A."/>
            <person name="Daghino S."/>
            <person name="Barry K.W."/>
            <person name="Cichocki N."/>
            <person name="Clum A."/>
            <person name="Dockter R.B."/>
            <person name="Hainaut M."/>
            <person name="Kuo R.C."/>
            <person name="LaButti K."/>
            <person name="Lindahl B.D."/>
            <person name="Lindquist E.A."/>
            <person name="Lipzen A."/>
            <person name="Khouja H.R."/>
            <person name="Magnuson J."/>
            <person name="Murat C."/>
            <person name="Ohm R.A."/>
            <person name="Singer S.W."/>
            <person name="Spatafora J.W."/>
            <person name="Wang M."/>
            <person name="Veneault-Fourrey C."/>
            <person name="Henrissat B."/>
            <person name="Grigoriev I.V."/>
            <person name="Martin F.M."/>
            <person name="Perotto S."/>
        </authorList>
    </citation>
    <scope>NUCLEOTIDE SEQUENCE [LARGE SCALE GENOMIC DNA]</scope>
    <source>
        <strain evidence="11 12">ATCC 22711</strain>
    </source>
</reference>
<comment type="subcellular location">
    <subcellularLocation>
        <location evidence="1">Nucleus</location>
    </subcellularLocation>
</comment>
<dbReference type="GeneID" id="36577224"/>
<dbReference type="InterPro" id="IPR022043">
    <property type="entry name" value="CAF1A_DD"/>
</dbReference>
<dbReference type="InterPro" id="IPR021644">
    <property type="entry name" value="CAF-1_p150_acidic"/>
</dbReference>
<feature type="compositionally biased region" description="Acidic residues" evidence="7">
    <location>
        <begin position="425"/>
        <end position="453"/>
    </location>
</feature>